<proteinExistence type="predicted"/>
<dbReference type="AlphaFoldDB" id="A0ABD0NH06"/>
<sequence>MSPAVFSRECEKCDSLLVPRKQFIVQYQLSLPLEINCVVAYSFTNRTKHLSITELCLTFSG</sequence>
<accession>A0ABD0NH06</accession>
<organism evidence="1 2">
    <name type="scientific">Cirrhinus mrigala</name>
    <name type="common">Mrigala</name>
    <dbReference type="NCBI Taxonomy" id="683832"/>
    <lineage>
        <taxon>Eukaryota</taxon>
        <taxon>Metazoa</taxon>
        <taxon>Chordata</taxon>
        <taxon>Craniata</taxon>
        <taxon>Vertebrata</taxon>
        <taxon>Euteleostomi</taxon>
        <taxon>Actinopterygii</taxon>
        <taxon>Neopterygii</taxon>
        <taxon>Teleostei</taxon>
        <taxon>Ostariophysi</taxon>
        <taxon>Cypriniformes</taxon>
        <taxon>Cyprinidae</taxon>
        <taxon>Labeoninae</taxon>
        <taxon>Labeonini</taxon>
        <taxon>Cirrhinus</taxon>
    </lineage>
</organism>
<protein>
    <submittedName>
        <fullName evidence="1">Uncharacterized protein</fullName>
    </submittedName>
</protein>
<gene>
    <name evidence="1" type="ORF">M9458_044430</name>
</gene>
<keyword evidence="2" id="KW-1185">Reference proteome</keyword>
<feature type="non-terminal residue" evidence="1">
    <location>
        <position position="61"/>
    </location>
</feature>
<name>A0ABD0NH06_CIRMR</name>
<evidence type="ECO:0000313" key="2">
    <source>
        <dbReference type="Proteomes" id="UP001529510"/>
    </source>
</evidence>
<dbReference type="EMBL" id="JAMKFB020000022">
    <property type="protein sequence ID" value="KAL0160705.1"/>
    <property type="molecule type" value="Genomic_DNA"/>
</dbReference>
<evidence type="ECO:0000313" key="1">
    <source>
        <dbReference type="EMBL" id="KAL0160705.1"/>
    </source>
</evidence>
<reference evidence="1 2" key="1">
    <citation type="submission" date="2024-05" db="EMBL/GenBank/DDBJ databases">
        <title>Genome sequencing and assembly of Indian major carp, Cirrhinus mrigala (Hamilton, 1822).</title>
        <authorList>
            <person name="Mohindra V."/>
            <person name="Chowdhury L.M."/>
            <person name="Lal K."/>
            <person name="Jena J.K."/>
        </authorList>
    </citation>
    <scope>NUCLEOTIDE SEQUENCE [LARGE SCALE GENOMIC DNA]</scope>
    <source>
        <strain evidence="1">CM1030</strain>
        <tissue evidence="1">Blood</tissue>
    </source>
</reference>
<dbReference type="Proteomes" id="UP001529510">
    <property type="component" value="Unassembled WGS sequence"/>
</dbReference>
<comment type="caution">
    <text evidence="1">The sequence shown here is derived from an EMBL/GenBank/DDBJ whole genome shotgun (WGS) entry which is preliminary data.</text>
</comment>